<dbReference type="AlphaFoldDB" id="A0A2A5J2U4"/>
<reference evidence="1 2" key="1">
    <citation type="submission" date="2017-07" db="EMBL/GenBank/DDBJ databases">
        <title>Draft sequence of Rhodococcus enclensis 23b-28.</title>
        <authorList>
            <person name="Besaury L."/>
            <person name="Sancelme M."/>
            <person name="Amato P."/>
            <person name="Lallement A."/>
            <person name="Delort A.-M."/>
        </authorList>
    </citation>
    <scope>NUCLEOTIDE SEQUENCE [LARGE SCALE GENOMIC DNA]</scope>
    <source>
        <strain evidence="1 2">23b-28</strain>
    </source>
</reference>
<name>A0A2A5J2U4_RHOSG</name>
<evidence type="ECO:0000313" key="2">
    <source>
        <dbReference type="Proteomes" id="UP000230886"/>
    </source>
</evidence>
<organism evidence="1 2">
    <name type="scientific">Rhodococcus qingshengii</name>
    <dbReference type="NCBI Taxonomy" id="334542"/>
    <lineage>
        <taxon>Bacteria</taxon>
        <taxon>Bacillati</taxon>
        <taxon>Actinomycetota</taxon>
        <taxon>Actinomycetes</taxon>
        <taxon>Mycobacteriales</taxon>
        <taxon>Nocardiaceae</taxon>
        <taxon>Rhodococcus</taxon>
        <taxon>Rhodococcus erythropolis group</taxon>
    </lineage>
</organism>
<proteinExistence type="predicted"/>
<evidence type="ECO:0000313" key="1">
    <source>
        <dbReference type="EMBL" id="PCK23833.1"/>
    </source>
</evidence>
<dbReference type="EMBL" id="NOVD01000044">
    <property type="protein sequence ID" value="PCK23833.1"/>
    <property type="molecule type" value="Genomic_DNA"/>
</dbReference>
<dbReference type="RefSeq" id="WP_020971353.1">
    <property type="nucleotide sequence ID" value="NZ_CP104782.1"/>
</dbReference>
<gene>
    <name evidence="1" type="ORF">CHR55_29050</name>
</gene>
<protein>
    <submittedName>
        <fullName evidence="1">Uncharacterized protein</fullName>
    </submittedName>
</protein>
<sequence>MALGGKRFRTVGIAATAEIFAVNRIRDLNEGQDTAELTVRISGPGLDTFDADCEAPKGNVPPQVGDRRTVMVNPSDLTFAIVYDHLFQQD</sequence>
<dbReference type="Proteomes" id="UP000230886">
    <property type="component" value="Unassembled WGS sequence"/>
</dbReference>
<accession>A0A2A5J2U4</accession>
<comment type="caution">
    <text evidence="1">The sequence shown here is derived from an EMBL/GenBank/DDBJ whole genome shotgun (WGS) entry which is preliminary data.</text>
</comment>